<dbReference type="STRING" id="13333.W1PEC4"/>
<dbReference type="Proteomes" id="UP000017836">
    <property type="component" value="Unassembled WGS sequence"/>
</dbReference>
<comment type="similarity">
    <text evidence="1 4">Belongs to the glycosyl hydrolase 17 family.</text>
</comment>
<organism evidence="6 7">
    <name type="scientific">Amborella trichopoda</name>
    <dbReference type="NCBI Taxonomy" id="13333"/>
    <lineage>
        <taxon>Eukaryota</taxon>
        <taxon>Viridiplantae</taxon>
        <taxon>Streptophyta</taxon>
        <taxon>Embryophyta</taxon>
        <taxon>Tracheophyta</taxon>
        <taxon>Spermatophyta</taxon>
        <taxon>Magnoliopsida</taxon>
        <taxon>Amborellales</taxon>
        <taxon>Amborellaceae</taxon>
        <taxon>Amborella</taxon>
    </lineage>
</organism>
<feature type="transmembrane region" description="Helical" evidence="5">
    <location>
        <begin position="12"/>
        <end position="33"/>
    </location>
</feature>
<dbReference type="EMBL" id="KI393527">
    <property type="protein sequence ID" value="ERN08287.1"/>
    <property type="molecule type" value="Genomic_DNA"/>
</dbReference>
<keyword evidence="5" id="KW-0472">Membrane</keyword>
<name>W1PEC4_AMBTC</name>
<dbReference type="GO" id="GO:0005975">
    <property type="term" value="P:carbohydrate metabolic process"/>
    <property type="evidence" value="ECO:0007669"/>
    <property type="project" value="InterPro"/>
</dbReference>
<dbReference type="InterPro" id="IPR000490">
    <property type="entry name" value="Glyco_hydro_17"/>
</dbReference>
<evidence type="ECO:0000256" key="1">
    <source>
        <dbReference type="ARBA" id="ARBA00008773"/>
    </source>
</evidence>
<evidence type="ECO:0000313" key="7">
    <source>
        <dbReference type="Proteomes" id="UP000017836"/>
    </source>
</evidence>
<dbReference type="PANTHER" id="PTHR32227">
    <property type="entry name" value="GLUCAN ENDO-1,3-BETA-GLUCOSIDASE BG1-RELATED-RELATED"/>
    <property type="match status" value="1"/>
</dbReference>
<gene>
    <name evidence="6" type="ORF">AMTR_s00156p00027150</name>
</gene>
<dbReference type="GO" id="GO:0004553">
    <property type="term" value="F:hydrolase activity, hydrolyzing O-glycosyl compounds"/>
    <property type="evidence" value="ECO:0007669"/>
    <property type="project" value="InterPro"/>
</dbReference>
<dbReference type="Gramene" id="ERN08287">
    <property type="protein sequence ID" value="ERN08287"/>
    <property type="gene ID" value="AMTR_s00156p00027150"/>
</dbReference>
<evidence type="ECO:0000256" key="2">
    <source>
        <dbReference type="ARBA" id="ARBA00022801"/>
    </source>
</evidence>
<keyword evidence="2" id="KW-0378">Hydrolase</keyword>
<evidence type="ECO:0008006" key="8">
    <source>
        <dbReference type="Google" id="ProtNLM"/>
    </source>
</evidence>
<protein>
    <recommendedName>
        <fullName evidence="8">Glucan endo-1,3-beta-D-glucosidase</fullName>
    </recommendedName>
</protein>
<dbReference type="InterPro" id="IPR044965">
    <property type="entry name" value="Glyco_hydro_17_plant"/>
</dbReference>
<keyword evidence="3" id="KW-0326">Glycosidase</keyword>
<dbReference type="InterPro" id="IPR017853">
    <property type="entry name" value="GH"/>
</dbReference>
<proteinExistence type="inferred from homology"/>
<dbReference type="SUPFAM" id="SSF51445">
    <property type="entry name" value="(Trans)glycosidases"/>
    <property type="match status" value="1"/>
</dbReference>
<evidence type="ECO:0000256" key="3">
    <source>
        <dbReference type="ARBA" id="ARBA00023295"/>
    </source>
</evidence>
<evidence type="ECO:0000256" key="5">
    <source>
        <dbReference type="SAM" id="Phobius"/>
    </source>
</evidence>
<dbReference type="eggNOG" id="ENOG502QVKW">
    <property type="taxonomic scope" value="Eukaryota"/>
</dbReference>
<evidence type="ECO:0000313" key="6">
    <source>
        <dbReference type="EMBL" id="ERN08287.1"/>
    </source>
</evidence>
<keyword evidence="7" id="KW-1185">Reference proteome</keyword>
<reference evidence="7" key="1">
    <citation type="journal article" date="2013" name="Science">
        <title>The Amborella genome and the evolution of flowering plants.</title>
        <authorList>
            <consortium name="Amborella Genome Project"/>
        </authorList>
    </citation>
    <scope>NUCLEOTIDE SEQUENCE [LARGE SCALE GENOMIC DNA]</scope>
</reference>
<dbReference type="AlphaFoldDB" id="W1PEC4"/>
<accession>W1PEC4</accession>
<sequence length="274" mass="29842">MDLMNSPQRYICGTWVLFRVCLVGALFISPFTLEIWTPIWTGPIVGVNWGMLGDNLPSPSDIRLTHSGIQRSGALRVKNQHLAGLAADPAVATAWVATMMPYIDEVTFDFVVVDNEVIPTDLAHHCRGEPLSLIPPSQGAFSPEAVAAMNPNTAFVTANDFPRMVNVYPYFGYKSDPEHIPLDHALFRPTSPVVQDGDLSYHNLFDATLDAVYSALEKVGGSTINIVALESGWPSAGYGDKTTVATAQEYNNNLIQHAISTNGTPKRPGNTIWT</sequence>
<keyword evidence="5" id="KW-1133">Transmembrane helix</keyword>
<keyword evidence="5" id="KW-0812">Transmembrane</keyword>
<dbReference type="Gene3D" id="3.20.20.80">
    <property type="entry name" value="Glycosidases"/>
    <property type="match status" value="2"/>
</dbReference>
<evidence type="ECO:0000256" key="4">
    <source>
        <dbReference type="RuleBase" id="RU004335"/>
    </source>
</evidence>
<dbReference type="HOGENOM" id="CLU_024953_0_0_1"/>
<dbReference type="Pfam" id="PF00332">
    <property type="entry name" value="Glyco_hydro_17"/>
    <property type="match status" value="1"/>
</dbReference>